<evidence type="ECO:0000256" key="1">
    <source>
        <dbReference type="ARBA" id="ARBA00022490"/>
    </source>
</evidence>
<evidence type="ECO:0000256" key="5">
    <source>
        <dbReference type="ARBA" id="ARBA00022723"/>
    </source>
</evidence>
<organism evidence="14 15">
    <name type="scientific">Marinicrinis lubricantis</name>
    <dbReference type="NCBI Taxonomy" id="2086470"/>
    <lineage>
        <taxon>Bacteria</taxon>
        <taxon>Bacillati</taxon>
        <taxon>Bacillota</taxon>
        <taxon>Bacilli</taxon>
        <taxon>Bacillales</taxon>
        <taxon>Paenibacillaceae</taxon>
    </lineage>
</organism>
<keyword evidence="15" id="KW-1185">Reference proteome</keyword>
<dbReference type="InterPro" id="IPR006171">
    <property type="entry name" value="TOPRIM_dom"/>
</dbReference>
<comment type="caution">
    <text evidence="14">The sequence shown here is derived from an EMBL/GenBank/DDBJ whole genome shotgun (WGS) entry which is preliminary data.</text>
</comment>
<dbReference type="SMART" id="SM00493">
    <property type="entry name" value="TOPRIM"/>
    <property type="match status" value="1"/>
</dbReference>
<evidence type="ECO:0000256" key="2">
    <source>
        <dbReference type="ARBA" id="ARBA00022517"/>
    </source>
</evidence>
<name>A0ABW1IR12_9BACL</name>
<evidence type="ECO:0000256" key="4">
    <source>
        <dbReference type="ARBA" id="ARBA00022722"/>
    </source>
</evidence>
<dbReference type="SUPFAM" id="SSF110455">
    <property type="entry name" value="Toprim domain"/>
    <property type="match status" value="1"/>
</dbReference>
<evidence type="ECO:0000313" key="15">
    <source>
        <dbReference type="Proteomes" id="UP001596250"/>
    </source>
</evidence>
<keyword evidence="3 11" id="KW-0698">rRNA processing</keyword>
<dbReference type="Pfam" id="PF13331">
    <property type="entry name" value="DUF4093"/>
    <property type="match status" value="1"/>
</dbReference>
<keyword evidence="10 11" id="KW-0694">RNA-binding</keyword>
<dbReference type="PROSITE" id="PS50880">
    <property type="entry name" value="TOPRIM"/>
    <property type="match status" value="1"/>
</dbReference>
<dbReference type="InterPro" id="IPR025156">
    <property type="entry name" value="RNase_M5_C"/>
</dbReference>
<dbReference type="EMBL" id="JBHSQV010000158">
    <property type="protein sequence ID" value="MFC5987298.1"/>
    <property type="molecule type" value="Genomic_DNA"/>
</dbReference>
<keyword evidence="7 11" id="KW-0255">Endonuclease</keyword>
<feature type="domain" description="Toprim" evidence="13">
    <location>
        <begin position="3"/>
        <end position="96"/>
    </location>
</feature>
<keyword evidence="2 11" id="KW-0690">Ribosome biogenesis</keyword>
<keyword evidence="8 11" id="KW-0378">Hydrolase</keyword>
<keyword evidence="6 11" id="KW-0699">rRNA-binding</keyword>
<dbReference type="Gene3D" id="3.40.1360.10">
    <property type="match status" value="1"/>
</dbReference>
<evidence type="ECO:0000259" key="13">
    <source>
        <dbReference type="PROSITE" id="PS50880"/>
    </source>
</evidence>
<dbReference type="InterPro" id="IPR034141">
    <property type="entry name" value="TOPRIM_RNase_M5-like"/>
</dbReference>
<gene>
    <name evidence="11 14" type="primary">rnmV</name>
    <name evidence="14" type="ORF">ACFPXP_12870</name>
</gene>
<sequence>MIKEVIVVEGKDDTVAVKRAVNADTIETGGSAIDEHVLHTIRLAQERRGVIIFTDPDHPGERIRSIISEHVPGCKHAFLNVQEAKAKGKVGVEHASPEAIRRALEHVHTAEPHLEDDSPSAITMADLMEARLVMHPEAARRREEMGKLLRIGVCNGKQFLKRCSQFRISKEEFEAAVRQIETKE</sequence>
<dbReference type="RefSeq" id="WP_379894654.1">
    <property type="nucleotide sequence ID" value="NZ_CBCSCT010000047.1"/>
</dbReference>
<dbReference type="PANTHER" id="PTHR39156">
    <property type="entry name" value="RIBONUCLEASE M5"/>
    <property type="match status" value="1"/>
</dbReference>
<keyword evidence="5" id="KW-0479">Metal-binding</keyword>
<evidence type="ECO:0000313" key="14">
    <source>
        <dbReference type="EMBL" id="MFC5987298.1"/>
    </source>
</evidence>
<accession>A0ABW1IR12</accession>
<comment type="catalytic activity">
    <reaction evidence="11">
        <text>Endonucleolytic cleavage of RNA, removing 21 and 42 nucleotides, respectively, from the 5'- and 3'-termini of a 5S-rRNA precursor.</text>
        <dbReference type="EC" id="3.1.26.8"/>
    </reaction>
</comment>
<reference evidence="15" key="1">
    <citation type="journal article" date="2019" name="Int. J. Syst. Evol. Microbiol.">
        <title>The Global Catalogue of Microorganisms (GCM) 10K type strain sequencing project: providing services to taxonomists for standard genome sequencing and annotation.</title>
        <authorList>
            <consortium name="The Broad Institute Genomics Platform"/>
            <consortium name="The Broad Institute Genome Sequencing Center for Infectious Disease"/>
            <person name="Wu L."/>
            <person name="Ma J."/>
        </authorList>
    </citation>
    <scope>NUCLEOTIDE SEQUENCE [LARGE SCALE GENOMIC DNA]</scope>
    <source>
        <strain evidence="15">CCM 8749</strain>
    </source>
</reference>
<dbReference type="InterPro" id="IPR004466">
    <property type="entry name" value="RNase_M5"/>
</dbReference>
<comment type="subcellular location">
    <subcellularLocation>
        <location evidence="11">Cytoplasm</location>
    </subcellularLocation>
</comment>
<evidence type="ECO:0000256" key="7">
    <source>
        <dbReference type="ARBA" id="ARBA00022759"/>
    </source>
</evidence>
<dbReference type="Proteomes" id="UP001596250">
    <property type="component" value="Unassembled WGS sequence"/>
</dbReference>
<evidence type="ECO:0000256" key="6">
    <source>
        <dbReference type="ARBA" id="ARBA00022730"/>
    </source>
</evidence>
<proteinExistence type="inferred from homology"/>
<dbReference type="NCBIfam" id="TIGR00334">
    <property type="entry name" value="5S_RNA_mat_M5"/>
    <property type="match status" value="1"/>
</dbReference>
<evidence type="ECO:0000256" key="12">
    <source>
        <dbReference type="NCBIfam" id="TIGR00334"/>
    </source>
</evidence>
<evidence type="ECO:0000256" key="11">
    <source>
        <dbReference type="HAMAP-Rule" id="MF_01469"/>
    </source>
</evidence>
<dbReference type="CDD" id="cd01027">
    <property type="entry name" value="TOPRIM_RNase_M5_like"/>
    <property type="match status" value="1"/>
</dbReference>
<dbReference type="Pfam" id="PF01751">
    <property type="entry name" value="Toprim"/>
    <property type="match status" value="1"/>
</dbReference>
<comment type="function">
    <text evidence="11">Required for correct processing of both the 5' and 3' ends of 5S rRNA precursor. Cleaves both sides of a double-stranded region yielding mature 5S rRNA in one step.</text>
</comment>
<evidence type="ECO:0000256" key="9">
    <source>
        <dbReference type="ARBA" id="ARBA00022842"/>
    </source>
</evidence>
<keyword evidence="4 11" id="KW-0540">Nuclease</keyword>
<keyword evidence="1 11" id="KW-0963">Cytoplasm</keyword>
<comment type="similarity">
    <text evidence="11">Belongs to the ribonuclease M5 family.</text>
</comment>
<evidence type="ECO:0000256" key="10">
    <source>
        <dbReference type="ARBA" id="ARBA00022884"/>
    </source>
</evidence>
<dbReference type="GO" id="GO:0043822">
    <property type="term" value="F:ribonuclease M5 activity"/>
    <property type="evidence" value="ECO:0007669"/>
    <property type="project" value="UniProtKB-EC"/>
</dbReference>
<evidence type="ECO:0000256" key="8">
    <source>
        <dbReference type="ARBA" id="ARBA00022801"/>
    </source>
</evidence>
<dbReference type="HAMAP" id="MF_01469">
    <property type="entry name" value="RNase_M5"/>
    <property type="match status" value="1"/>
</dbReference>
<dbReference type="EC" id="3.1.26.8" evidence="11 12"/>
<dbReference type="PANTHER" id="PTHR39156:SF1">
    <property type="entry name" value="RIBONUCLEASE M5"/>
    <property type="match status" value="1"/>
</dbReference>
<protein>
    <recommendedName>
        <fullName evidence="11 12">Ribonuclease M5</fullName>
        <ecNumber evidence="11 12">3.1.26.8</ecNumber>
    </recommendedName>
    <alternativeName>
        <fullName evidence="11">RNase M5</fullName>
    </alternativeName>
    <alternativeName>
        <fullName evidence="11">Ribosomal RNA terminal maturase M5</fullName>
    </alternativeName>
</protein>
<keyword evidence="9" id="KW-0460">Magnesium</keyword>
<evidence type="ECO:0000256" key="3">
    <source>
        <dbReference type="ARBA" id="ARBA00022552"/>
    </source>
</evidence>